<dbReference type="Gene3D" id="2.60.40.3100">
    <property type="entry name" value="Arylsulphate sulphotransferase monomer, N-terminal domain"/>
    <property type="match status" value="1"/>
</dbReference>
<dbReference type="STRING" id="927665.HMPREF1535_01158"/>
<dbReference type="InterPro" id="IPR053143">
    <property type="entry name" value="Arylsulfate_ST"/>
</dbReference>
<dbReference type="PANTHER" id="PTHR35340">
    <property type="entry name" value="PQQ ENZYME REPEAT PROTEIN-RELATED"/>
    <property type="match status" value="1"/>
</dbReference>
<dbReference type="InterPro" id="IPR038477">
    <property type="entry name" value="ASST_N_sf"/>
</dbReference>
<comment type="caution">
    <text evidence="2">The sequence shown here is derived from an EMBL/GenBank/DDBJ whole genome shotgun (WGS) entry which is preliminary data.</text>
</comment>
<dbReference type="Pfam" id="PF17425">
    <property type="entry name" value="Arylsulfotran_N"/>
    <property type="match status" value="1"/>
</dbReference>
<protein>
    <recommendedName>
        <fullName evidence="1">Arylsulfotransferase N-terminal domain-containing protein</fullName>
    </recommendedName>
</protein>
<dbReference type="InterPro" id="IPR010262">
    <property type="entry name" value="Arylsulfotransferase_bact"/>
</dbReference>
<dbReference type="AlphaFoldDB" id="A0A0F5JIT4"/>
<dbReference type="PANTHER" id="PTHR35340:SF10">
    <property type="entry name" value="CYTOPLASMIC PROTEIN"/>
    <property type="match status" value="1"/>
</dbReference>
<proteinExistence type="predicted"/>
<sequence length="599" mass="68300">MKKYIHNTRTVLLALLLGVCTGCNEEIDSLETETGEEITTIRSLMEEGSLLIKTEQNEDKHLFYFETDTLVIPYHKIIQLTPDIDNWKTTLLFADNTILEIPTLGTSFHLSDKNIKLDPTGYAPLSAELNLLLPTSGYLTVCVKGKHDGADLSHTFKKYGSAYRVNVHGLYENHTNTVYITQTNKQGKVRLTDSVKITVPDLQLNTQYPQISMIIAQREKMEPGVTLINFLGDNEYDTHRPFIIDNYGDIRWLLRLKDHPEMRITAHTGLKRNKKGNFYCGDVKTGRILEFDMVGNILNTWNIQEKGYSFHHDVIEIPNGHLIATASKDGSIGQDGKVTTYDYVVEVDNETGAIVNEWDLKKSLDETRKTFVPAGDTIAVFGNWAHGNAVIYSEDDDCIIVSCRYQGVAKLTRNNQLKWIMTPHKEWKNSLTLLKPLDAKGEKIADIEILNGEKNHDDFEWCWGQHCPVFMPNGNILLLDNGFYRNYQTYDKDREKAYTRSVEYKINEEQKTIQQVWEYGKERGKSCFAMGVSSTDYLPKTNHVLFCPGVGTPTVNGRGGRIIEVDYKTKEVISEFHFSVPNYLAFHRANRISLYPEGL</sequence>
<organism evidence="2 3">
    <name type="scientific">Parabacteroides goldsteinii DSM 19448 = WAL 12034</name>
    <dbReference type="NCBI Taxonomy" id="927665"/>
    <lineage>
        <taxon>Bacteria</taxon>
        <taxon>Pseudomonadati</taxon>
        <taxon>Bacteroidota</taxon>
        <taxon>Bacteroidia</taxon>
        <taxon>Bacteroidales</taxon>
        <taxon>Tannerellaceae</taxon>
        <taxon>Parabacteroides</taxon>
    </lineage>
</organism>
<evidence type="ECO:0000259" key="1">
    <source>
        <dbReference type="Pfam" id="PF17425"/>
    </source>
</evidence>
<dbReference type="RefSeq" id="WP_010801567.1">
    <property type="nucleotide sequence ID" value="NZ_KQ033912.1"/>
</dbReference>
<evidence type="ECO:0000313" key="3">
    <source>
        <dbReference type="Proteomes" id="UP000033047"/>
    </source>
</evidence>
<feature type="domain" description="Arylsulfotransferase N-terminal" evidence="1">
    <location>
        <begin position="115"/>
        <end position="199"/>
    </location>
</feature>
<name>A0A0F5JIT4_9BACT</name>
<dbReference type="Pfam" id="PF05935">
    <property type="entry name" value="Arylsulfotrans"/>
    <property type="match status" value="1"/>
</dbReference>
<dbReference type="PATRIC" id="fig|927665.4.peg.1183"/>
<dbReference type="Proteomes" id="UP000033047">
    <property type="component" value="Unassembled WGS sequence"/>
</dbReference>
<dbReference type="HOGENOM" id="CLU_026701_0_0_10"/>
<dbReference type="GO" id="GO:0004062">
    <property type="term" value="F:aryl sulfotransferase activity"/>
    <property type="evidence" value="ECO:0007669"/>
    <property type="project" value="InterPro"/>
</dbReference>
<gene>
    <name evidence="2" type="ORF">HMPREF1535_01158</name>
</gene>
<dbReference type="SUPFAM" id="SSF75011">
    <property type="entry name" value="3-carboxy-cis,cis-mucoante lactonizing enzyme"/>
    <property type="match status" value="1"/>
</dbReference>
<dbReference type="InterPro" id="IPR035391">
    <property type="entry name" value="Arylsulfotran_N"/>
</dbReference>
<reference evidence="2 3" key="1">
    <citation type="submission" date="2013-04" db="EMBL/GenBank/DDBJ databases">
        <title>The Genome Sequence of Parabacteroides goldsteinii DSM 19448.</title>
        <authorList>
            <consortium name="The Broad Institute Genomics Platform"/>
            <person name="Earl A."/>
            <person name="Ward D."/>
            <person name="Feldgarden M."/>
            <person name="Gevers D."/>
            <person name="Martens E."/>
            <person name="Sakamoto M."/>
            <person name="Benno Y."/>
            <person name="Song Y."/>
            <person name="Liu C."/>
            <person name="Lee J."/>
            <person name="Bolanos M."/>
            <person name="Vaisanen M.L."/>
            <person name="Finegold S.M."/>
            <person name="Walker B."/>
            <person name="Young S."/>
            <person name="Zeng Q."/>
            <person name="Gargeya S."/>
            <person name="Fitzgerald M."/>
            <person name="Haas B."/>
            <person name="Abouelleil A."/>
            <person name="Allen A.W."/>
            <person name="Alvarado L."/>
            <person name="Arachchi H.M."/>
            <person name="Berlin A.M."/>
            <person name="Chapman S.B."/>
            <person name="Gainer-Dewar J."/>
            <person name="Goldberg J."/>
            <person name="Griggs A."/>
            <person name="Gujja S."/>
            <person name="Hansen M."/>
            <person name="Howarth C."/>
            <person name="Imamovic A."/>
            <person name="Ireland A."/>
            <person name="Larimer J."/>
            <person name="McCowan C."/>
            <person name="Murphy C."/>
            <person name="Pearson M."/>
            <person name="Poon T.W."/>
            <person name="Priest M."/>
            <person name="Roberts A."/>
            <person name="Saif S."/>
            <person name="Shea T."/>
            <person name="Sisk P."/>
            <person name="Sykes S."/>
            <person name="Wortman J."/>
            <person name="Nusbaum C."/>
            <person name="Birren B."/>
        </authorList>
    </citation>
    <scope>NUCLEOTIDE SEQUENCE [LARGE SCALE GENOMIC DNA]</scope>
    <source>
        <strain evidence="2 3">DSM 19448</strain>
    </source>
</reference>
<accession>A0A0F5JIT4</accession>
<dbReference type="EMBL" id="AQHV01000008">
    <property type="protein sequence ID" value="KKB57711.1"/>
    <property type="molecule type" value="Genomic_DNA"/>
</dbReference>
<evidence type="ECO:0000313" key="2">
    <source>
        <dbReference type="EMBL" id="KKB57711.1"/>
    </source>
</evidence>